<dbReference type="InterPro" id="IPR025875">
    <property type="entry name" value="Leu-rich_rpt_4"/>
</dbReference>
<dbReference type="EMBL" id="CATOUU010001149">
    <property type="protein sequence ID" value="CAI9974491.1"/>
    <property type="molecule type" value="Genomic_DNA"/>
</dbReference>
<evidence type="ECO:0000313" key="4">
    <source>
        <dbReference type="EMBL" id="CAL6079386.1"/>
    </source>
</evidence>
<protein>
    <submittedName>
        <fullName evidence="3">Tandem-95 repeat protein</fullName>
    </submittedName>
    <submittedName>
        <fullName evidence="4">Tandem-95_repeat protein</fullName>
    </submittedName>
</protein>
<comment type="caution">
    <text evidence="3">The sequence shown here is derived from an EMBL/GenBank/DDBJ whole genome shotgun (WGS) entry which is preliminary data.</text>
</comment>
<dbReference type="PRINTS" id="PR00019">
    <property type="entry name" value="LEURICHRPT"/>
</dbReference>
<dbReference type="SUPFAM" id="SSF52058">
    <property type="entry name" value="L domain-like"/>
    <property type="match status" value="1"/>
</dbReference>
<dbReference type="PROSITE" id="PS51450">
    <property type="entry name" value="LRR"/>
    <property type="match status" value="3"/>
</dbReference>
<dbReference type="PANTHER" id="PTHR46652:SF3">
    <property type="entry name" value="LEUCINE-RICH REPEAT-CONTAINING PROTEIN 9"/>
    <property type="match status" value="1"/>
</dbReference>
<dbReference type="AlphaFoldDB" id="A0AA86RAP5"/>
<dbReference type="Gene3D" id="3.80.10.10">
    <property type="entry name" value="Ribonuclease Inhibitor"/>
    <property type="match status" value="1"/>
</dbReference>
<evidence type="ECO:0000313" key="3">
    <source>
        <dbReference type="EMBL" id="CAI9974491.1"/>
    </source>
</evidence>
<evidence type="ECO:0000313" key="5">
    <source>
        <dbReference type="Proteomes" id="UP001642409"/>
    </source>
</evidence>
<dbReference type="InterPro" id="IPR050836">
    <property type="entry name" value="SDS22/Internalin_LRR"/>
</dbReference>
<keyword evidence="5" id="KW-1185">Reference proteome</keyword>
<keyword evidence="2" id="KW-0677">Repeat</keyword>
<reference evidence="4 5" key="2">
    <citation type="submission" date="2024-07" db="EMBL/GenBank/DDBJ databases">
        <authorList>
            <person name="Akdeniz Z."/>
        </authorList>
    </citation>
    <scope>NUCLEOTIDE SEQUENCE [LARGE SCALE GENOMIC DNA]</scope>
</reference>
<dbReference type="SMART" id="SM00365">
    <property type="entry name" value="LRR_SD22"/>
    <property type="match status" value="5"/>
</dbReference>
<dbReference type="InterPro" id="IPR001611">
    <property type="entry name" value="Leu-rich_rpt"/>
</dbReference>
<gene>
    <name evidence="4" type="ORF">HINF_LOCUS59359</name>
    <name evidence="3" type="ORF">HINF_LOCUS62136</name>
</gene>
<evidence type="ECO:0000256" key="1">
    <source>
        <dbReference type="ARBA" id="ARBA00022614"/>
    </source>
</evidence>
<dbReference type="InterPro" id="IPR032675">
    <property type="entry name" value="LRR_dom_sf"/>
</dbReference>
<dbReference type="InterPro" id="IPR003591">
    <property type="entry name" value="Leu-rich_rpt_typical-subtyp"/>
</dbReference>
<sequence>MIGHALFSYRLPPQLRNNNIIPQHIYNTLQKYVYNMNQVYVYNGKTLLINNNCAFMSFDFVDELDSVQNLILVNCPAITFTKVPTKIQQLSLQNCDIGHIGGIQQMTQLTLLQLTINDIKDICVLSYLVNLEELDLSNNKIECITALSSLKKLRILNLTNNLIYDIQSLSGLQKLRMLFISKNRVINVFALRFLVGLRELDLSHNRIINVNSFKYLQNLTFLDCAFNQIKNFSPLYQKPDQNKENVENQYLKQYFFVTTHSQNQTTPTKDELLFSNKLQLIHNLNVMQTDLKNKSVYFKNQCELFVKNQQRKYYICMRKQLRISERIAILVQMLHVDQIADQ</sequence>
<dbReference type="SMART" id="SM00369">
    <property type="entry name" value="LRR_TYP"/>
    <property type="match status" value="3"/>
</dbReference>
<organism evidence="3">
    <name type="scientific">Hexamita inflata</name>
    <dbReference type="NCBI Taxonomy" id="28002"/>
    <lineage>
        <taxon>Eukaryota</taxon>
        <taxon>Metamonada</taxon>
        <taxon>Diplomonadida</taxon>
        <taxon>Hexamitidae</taxon>
        <taxon>Hexamitinae</taxon>
        <taxon>Hexamita</taxon>
    </lineage>
</organism>
<dbReference type="EMBL" id="CAXDID020000340">
    <property type="protein sequence ID" value="CAL6079386.1"/>
    <property type="molecule type" value="Genomic_DNA"/>
</dbReference>
<proteinExistence type="predicted"/>
<keyword evidence="1" id="KW-0433">Leucine-rich repeat</keyword>
<reference evidence="3" key="1">
    <citation type="submission" date="2023-06" db="EMBL/GenBank/DDBJ databases">
        <authorList>
            <person name="Kurt Z."/>
        </authorList>
    </citation>
    <scope>NUCLEOTIDE SEQUENCE</scope>
</reference>
<dbReference type="Pfam" id="PF12799">
    <property type="entry name" value="LRR_4"/>
    <property type="match status" value="2"/>
</dbReference>
<name>A0AA86RAP5_9EUKA</name>
<dbReference type="Proteomes" id="UP001642409">
    <property type="component" value="Unassembled WGS sequence"/>
</dbReference>
<evidence type="ECO:0000256" key="2">
    <source>
        <dbReference type="ARBA" id="ARBA00022737"/>
    </source>
</evidence>
<dbReference type="PANTHER" id="PTHR46652">
    <property type="entry name" value="LEUCINE-RICH REPEAT AND IQ DOMAIN-CONTAINING PROTEIN 1-RELATED"/>
    <property type="match status" value="1"/>
</dbReference>
<accession>A0AA86RAP5</accession>